<protein>
    <recommendedName>
        <fullName evidence="4 13">Laccase</fullName>
        <ecNumber evidence="4 13">1.10.3.2</ecNumber>
    </recommendedName>
    <alternativeName>
        <fullName evidence="13">Benzenediol:oxygen oxidoreductase</fullName>
    </alternativeName>
    <alternativeName>
        <fullName evidence="13">Diphenol oxidase</fullName>
    </alternativeName>
    <alternativeName>
        <fullName evidence="13">Urishiol oxidase</fullName>
    </alternativeName>
</protein>
<dbReference type="InterPro" id="IPR017761">
    <property type="entry name" value="Laccase"/>
</dbReference>
<evidence type="ECO:0000256" key="4">
    <source>
        <dbReference type="ARBA" id="ARBA00012297"/>
    </source>
</evidence>
<dbReference type="GO" id="GO:0046274">
    <property type="term" value="P:lignin catabolic process"/>
    <property type="evidence" value="ECO:0007669"/>
    <property type="project" value="UniProtKB-KW"/>
</dbReference>
<organism evidence="17 18">
    <name type="scientific">Rubus argutus</name>
    <name type="common">Southern blackberry</name>
    <dbReference type="NCBI Taxonomy" id="59490"/>
    <lineage>
        <taxon>Eukaryota</taxon>
        <taxon>Viridiplantae</taxon>
        <taxon>Streptophyta</taxon>
        <taxon>Embryophyta</taxon>
        <taxon>Tracheophyta</taxon>
        <taxon>Spermatophyta</taxon>
        <taxon>Magnoliopsida</taxon>
        <taxon>eudicotyledons</taxon>
        <taxon>Gunneridae</taxon>
        <taxon>Pentapetalae</taxon>
        <taxon>rosids</taxon>
        <taxon>fabids</taxon>
        <taxon>Rosales</taxon>
        <taxon>Rosaceae</taxon>
        <taxon>Rosoideae</taxon>
        <taxon>Rosoideae incertae sedis</taxon>
        <taxon>Rubus</taxon>
    </lineage>
</organism>
<comment type="similarity">
    <text evidence="3 13">Belongs to the multicopper oxidase family.</text>
</comment>
<evidence type="ECO:0000256" key="8">
    <source>
        <dbReference type="ARBA" id="ARBA00022737"/>
    </source>
</evidence>
<dbReference type="PANTHER" id="PTHR11709">
    <property type="entry name" value="MULTI-COPPER OXIDASE"/>
    <property type="match status" value="1"/>
</dbReference>
<reference evidence="17 18" key="1">
    <citation type="journal article" date="2023" name="G3 (Bethesda)">
        <title>A chromosome-length genome assembly and annotation of blackberry (Rubus argutus, cv. 'Hillquist').</title>
        <authorList>
            <person name="Bruna T."/>
            <person name="Aryal R."/>
            <person name="Dudchenko O."/>
            <person name="Sargent D.J."/>
            <person name="Mead D."/>
            <person name="Buti M."/>
            <person name="Cavallini A."/>
            <person name="Hytonen T."/>
            <person name="Andres J."/>
            <person name="Pham M."/>
            <person name="Weisz D."/>
            <person name="Mascagni F."/>
            <person name="Usai G."/>
            <person name="Natali L."/>
            <person name="Bassil N."/>
            <person name="Fernandez G.E."/>
            <person name="Lomsadze A."/>
            <person name="Armour M."/>
            <person name="Olukolu B."/>
            <person name="Poorten T."/>
            <person name="Britton C."/>
            <person name="Davik J."/>
            <person name="Ashrafi H."/>
            <person name="Aiden E.L."/>
            <person name="Borodovsky M."/>
            <person name="Worthington M."/>
        </authorList>
    </citation>
    <scope>NUCLEOTIDE SEQUENCE [LARGE SCALE GENOMIC DNA]</scope>
    <source>
        <strain evidence="17">PI 553951</strain>
    </source>
</reference>
<feature type="domain" description="Plastocyanin-like" evidence="16">
    <location>
        <begin position="41"/>
        <end position="153"/>
    </location>
</feature>
<dbReference type="Pfam" id="PF00394">
    <property type="entry name" value="Cu-oxidase"/>
    <property type="match status" value="1"/>
</dbReference>
<dbReference type="EMBL" id="JBEDUW010000002">
    <property type="protein sequence ID" value="KAK9943612.1"/>
    <property type="molecule type" value="Genomic_DNA"/>
</dbReference>
<dbReference type="PROSITE" id="PS00080">
    <property type="entry name" value="MULTICOPPER_OXIDASE2"/>
    <property type="match status" value="1"/>
</dbReference>
<comment type="caution">
    <text evidence="17">The sequence shown here is derived from an EMBL/GenBank/DDBJ whole genome shotgun (WGS) entry which is preliminary data.</text>
</comment>
<dbReference type="CDD" id="cd13849">
    <property type="entry name" value="CuRO_1_LCC_plant"/>
    <property type="match status" value="1"/>
</dbReference>
<gene>
    <name evidence="17" type="ORF">M0R45_009215</name>
</gene>
<evidence type="ECO:0000256" key="10">
    <source>
        <dbReference type="ARBA" id="ARBA00023008"/>
    </source>
</evidence>
<comment type="catalytic activity">
    <reaction evidence="1 13">
        <text>4 hydroquinone + O2 = 4 benzosemiquinone + 2 H2O</text>
        <dbReference type="Rhea" id="RHEA:11276"/>
        <dbReference type="ChEBI" id="CHEBI:15377"/>
        <dbReference type="ChEBI" id="CHEBI:15379"/>
        <dbReference type="ChEBI" id="CHEBI:17594"/>
        <dbReference type="ChEBI" id="CHEBI:17977"/>
        <dbReference type="EC" id="1.10.3.2"/>
    </reaction>
</comment>
<dbReference type="CDD" id="cd13875">
    <property type="entry name" value="CuRO_2_LCC_plant"/>
    <property type="match status" value="1"/>
</dbReference>
<comment type="function">
    <text evidence="13">Lignin degradation and detoxification of lignin-derived products.</text>
</comment>
<evidence type="ECO:0000259" key="15">
    <source>
        <dbReference type="Pfam" id="PF07731"/>
    </source>
</evidence>
<evidence type="ECO:0000256" key="11">
    <source>
        <dbReference type="ARBA" id="ARBA00023180"/>
    </source>
</evidence>
<evidence type="ECO:0000256" key="2">
    <source>
        <dbReference type="ARBA" id="ARBA00004271"/>
    </source>
</evidence>
<dbReference type="Pfam" id="PF07732">
    <property type="entry name" value="Cu-oxidase_3"/>
    <property type="match status" value="1"/>
</dbReference>
<dbReference type="Gene3D" id="2.60.40.420">
    <property type="entry name" value="Cupredoxins - blue copper proteins"/>
    <property type="match status" value="3"/>
</dbReference>
<accession>A0AAW1Y3W4</accession>
<name>A0AAW1Y3W4_RUBAR</name>
<dbReference type="SUPFAM" id="SSF49503">
    <property type="entry name" value="Cupredoxins"/>
    <property type="match status" value="3"/>
</dbReference>
<dbReference type="InterPro" id="IPR011706">
    <property type="entry name" value="Cu-oxidase_C"/>
</dbReference>
<evidence type="ECO:0000256" key="13">
    <source>
        <dbReference type="RuleBase" id="RU361119"/>
    </source>
</evidence>
<sequence>MKHQNNFPFTTEIILVFLFLTLVQFLSLQVHAEVYFYDFVVREKNYTRLCETKSILVVNDSFPSPEIRVHKGDTVYVNVHNQGYYAFTIHWHGVKQPRNPWSDGPEYITQCPIQPGTNFTYEVLLSVEEGTLWWHAHSDWTRATVHGAIVILPAIGTTFPFPQPDEDEVLIIASWYLGDVKELVDEAIEDGTDLPHSDAYTLNGQAGDFCPCSNAYRRMVDYGKTYLLRIVNGNINAEHFFAVAGHSLTVVGLDGAYTKPIHTSYIVISPGQTMDVLLTANQSSLGQYYIAARQFSSQNALVDFNHANVTAILEYRANYTYQTPPSFPTLLPMYMDYPAALNFTNKIRSLATPEYPVHVPLDITTRMYITVSMNSLNCTYPSCDVDHEISSSLNNVSWIDPNPKTTNVLQAYYRNISGVYTPDFPDQPPYYYNFTGDSIPEYIKWTVQGTKVKMLNYNESVEIVFQGTNVLDGPVNHPMHMHGYSFYVVGYGFGNYDNETDPKGFNLVDPPAVTTFGVPRKGWLAIRFKASNPGVWFWHCHFDRHLTWGMDTAFIVKNGGTAETSIREPPPYMPPCTVPLNSRVHNYDALVENKRE</sequence>
<evidence type="ECO:0000256" key="3">
    <source>
        <dbReference type="ARBA" id="ARBA00010609"/>
    </source>
</evidence>
<comment type="cofactor">
    <cofactor evidence="13">
        <name>Cu cation</name>
        <dbReference type="ChEBI" id="CHEBI:23378"/>
    </cofactor>
    <text evidence="13">Binds 4 Cu cations per monomer.</text>
</comment>
<evidence type="ECO:0000259" key="14">
    <source>
        <dbReference type="Pfam" id="PF00394"/>
    </source>
</evidence>
<dbReference type="EC" id="1.10.3.2" evidence="4 13"/>
<feature type="domain" description="Plastocyanin-like" evidence="14">
    <location>
        <begin position="167"/>
        <end position="317"/>
    </location>
</feature>
<keyword evidence="18" id="KW-1185">Reference proteome</keyword>
<keyword evidence="9 13" id="KW-0560">Oxidoreductase</keyword>
<dbReference type="NCBIfam" id="TIGR03389">
    <property type="entry name" value="laccase"/>
    <property type="match status" value="1"/>
</dbReference>
<dbReference type="InterPro" id="IPR008972">
    <property type="entry name" value="Cupredoxin"/>
</dbReference>
<evidence type="ECO:0000256" key="7">
    <source>
        <dbReference type="ARBA" id="ARBA00022723"/>
    </source>
</evidence>
<dbReference type="InterPro" id="IPR001117">
    <property type="entry name" value="Cu-oxidase_2nd"/>
</dbReference>
<dbReference type="InterPro" id="IPR034288">
    <property type="entry name" value="CuRO_1_LCC"/>
</dbReference>
<evidence type="ECO:0000259" key="16">
    <source>
        <dbReference type="Pfam" id="PF07732"/>
    </source>
</evidence>
<keyword evidence="5 13" id="KW-0052">Apoplast</keyword>
<evidence type="ECO:0000313" key="18">
    <source>
        <dbReference type="Proteomes" id="UP001457282"/>
    </source>
</evidence>
<dbReference type="PANTHER" id="PTHR11709:SF261">
    <property type="entry name" value="LACCASE"/>
    <property type="match status" value="1"/>
</dbReference>
<keyword evidence="8 13" id="KW-0677">Repeat</keyword>
<keyword evidence="11" id="KW-0325">Glycoprotein</keyword>
<dbReference type="AlphaFoldDB" id="A0AAW1Y3W4"/>
<keyword evidence="7 13" id="KW-0479">Metal-binding</keyword>
<dbReference type="PROSITE" id="PS00079">
    <property type="entry name" value="MULTICOPPER_OXIDASE1"/>
    <property type="match status" value="1"/>
</dbReference>
<dbReference type="InterPro" id="IPR011707">
    <property type="entry name" value="Cu-oxidase-like_N"/>
</dbReference>
<dbReference type="InterPro" id="IPR034285">
    <property type="entry name" value="CuRO_2_LCC"/>
</dbReference>
<evidence type="ECO:0000256" key="12">
    <source>
        <dbReference type="ARBA" id="ARBA00023185"/>
    </source>
</evidence>
<dbReference type="Proteomes" id="UP001457282">
    <property type="component" value="Unassembled WGS sequence"/>
</dbReference>
<evidence type="ECO:0000256" key="6">
    <source>
        <dbReference type="ARBA" id="ARBA00022525"/>
    </source>
</evidence>
<dbReference type="GO" id="GO:0052716">
    <property type="term" value="F:hydroquinone:oxygen oxidoreductase activity"/>
    <property type="evidence" value="ECO:0007669"/>
    <property type="project" value="UniProtKB-EC"/>
</dbReference>
<evidence type="ECO:0000256" key="1">
    <source>
        <dbReference type="ARBA" id="ARBA00000349"/>
    </source>
</evidence>
<dbReference type="InterPro" id="IPR033138">
    <property type="entry name" value="Cu_oxidase_CS"/>
</dbReference>
<keyword evidence="12 13" id="KW-0439">Lignin degradation</keyword>
<keyword evidence="6 13" id="KW-0964">Secreted</keyword>
<dbReference type="InterPro" id="IPR045087">
    <property type="entry name" value="Cu-oxidase_fam"/>
</dbReference>
<comment type="subcellular location">
    <subcellularLocation>
        <location evidence="2 13">Secreted</location>
        <location evidence="2 13">Extracellular space</location>
        <location evidence="2 13">Apoplast</location>
    </subcellularLocation>
</comment>
<dbReference type="InterPro" id="IPR002355">
    <property type="entry name" value="Cu_oxidase_Cu_BS"/>
</dbReference>
<dbReference type="GO" id="GO:0005507">
    <property type="term" value="F:copper ion binding"/>
    <property type="evidence" value="ECO:0007669"/>
    <property type="project" value="InterPro"/>
</dbReference>
<evidence type="ECO:0000256" key="9">
    <source>
        <dbReference type="ARBA" id="ARBA00023002"/>
    </source>
</evidence>
<proteinExistence type="inferred from homology"/>
<keyword evidence="10 13" id="KW-0186">Copper</keyword>
<dbReference type="Pfam" id="PF07731">
    <property type="entry name" value="Cu-oxidase_2"/>
    <property type="match status" value="1"/>
</dbReference>
<evidence type="ECO:0000313" key="17">
    <source>
        <dbReference type="EMBL" id="KAK9943612.1"/>
    </source>
</evidence>
<evidence type="ECO:0000256" key="5">
    <source>
        <dbReference type="ARBA" id="ARBA00022523"/>
    </source>
</evidence>
<feature type="domain" description="Plastocyanin-like" evidence="15">
    <location>
        <begin position="424"/>
        <end position="558"/>
    </location>
</feature>
<dbReference type="InterPro" id="IPR034289">
    <property type="entry name" value="CuRO_3_LCC"/>
</dbReference>
<dbReference type="GO" id="GO:0048046">
    <property type="term" value="C:apoplast"/>
    <property type="evidence" value="ECO:0007669"/>
    <property type="project" value="UniProtKB-SubCell"/>
</dbReference>
<dbReference type="CDD" id="cd13897">
    <property type="entry name" value="CuRO_3_LCC_plant"/>
    <property type="match status" value="1"/>
</dbReference>